<feature type="binding site" evidence="4">
    <location>
        <position position="347"/>
    </location>
    <ligand>
        <name>substrate</name>
    </ligand>
</feature>
<dbReference type="Gene3D" id="3.90.1150.10">
    <property type="entry name" value="Aspartate Aminotransferase, domain 1"/>
    <property type="match status" value="1"/>
</dbReference>
<dbReference type="InterPro" id="IPR015424">
    <property type="entry name" value="PyrdxlP-dep_Trfase"/>
</dbReference>
<name>A0A0S3PRI6_9BRAD</name>
<evidence type="ECO:0000256" key="4">
    <source>
        <dbReference type="PIRSR" id="PIRSR000524-1"/>
    </source>
</evidence>
<sequence>MSLRSGREFLSIPGPTVIPDQVLASMQRPAVDIYSGPMIALTDGLLADMSKMFRTKGRSYIYIGNGHAAWEGALTNVLSRGDKVLVLESGRFAIGWGEAAKMLGADVEILPGSFRAAVKPEAVESRLKADTKGEIKAILVAQIDTASGVVNDIKAISDARRAAGHDALLMVDTVASLGCMPFEMDAWGVDVAMSGAQKGLMTPPGLSFVAGNARARAIHPKADMRSPYWDWTAREGELHYHKYNGTPPEHLLFALRTALDMIFAEGFENVFRRHSLLAEATRRAVSLWSEGQDLGFNIIEPAERSDTVTTILMREGLSPEALTQFCNEQLGVVLGVGIGALSGKGFRIAHMGHVNAPMILGTLSVVELALSALKMPHGKGGVQAAVDYLASEIAA</sequence>
<evidence type="ECO:0000313" key="10">
    <source>
        <dbReference type="Proteomes" id="UP000236884"/>
    </source>
</evidence>
<dbReference type="InterPro" id="IPR015421">
    <property type="entry name" value="PyrdxlP-dep_Trfase_major"/>
</dbReference>
<dbReference type="EMBL" id="AP014946">
    <property type="protein sequence ID" value="BAT58516.1"/>
    <property type="molecule type" value="Genomic_DNA"/>
</dbReference>
<reference evidence="9 10" key="1">
    <citation type="submission" date="2015-08" db="EMBL/GenBank/DDBJ databases">
        <title>Investigation of the bacterial diversity of lava forest soil.</title>
        <authorList>
            <person name="Lee J.S."/>
        </authorList>
    </citation>
    <scope>NUCLEOTIDE SEQUENCE [LARGE SCALE GENOMIC DNA]</scope>
    <source>
        <strain evidence="9 10">GJW-30</strain>
    </source>
</reference>
<evidence type="ECO:0000256" key="3">
    <source>
        <dbReference type="ARBA" id="ARBA00022898"/>
    </source>
</evidence>
<organism evidence="9 10">
    <name type="scientific">Variibacter gotjawalensis</name>
    <dbReference type="NCBI Taxonomy" id="1333996"/>
    <lineage>
        <taxon>Bacteria</taxon>
        <taxon>Pseudomonadati</taxon>
        <taxon>Pseudomonadota</taxon>
        <taxon>Alphaproteobacteria</taxon>
        <taxon>Hyphomicrobiales</taxon>
        <taxon>Nitrobacteraceae</taxon>
        <taxon>Variibacter</taxon>
    </lineage>
</organism>
<dbReference type="GO" id="GO:0004760">
    <property type="term" value="F:L-serine-pyruvate transaminase activity"/>
    <property type="evidence" value="ECO:0007669"/>
    <property type="project" value="TreeGrafter"/>
</dbReference>
<dbReference type="GO" id="GO:0016491">
    <property type="term" value="F:oxidoreductase activity"/>
    <property type="evidence" value="ECO:0007669"/>
    <property type="project" value="UniProtKB-KW"/>
</dbReference>
<evidence type="ECO:0000256" key="7">
    <source>
        <dbReference type="RuleBase" id="RU004504"/>
    </source>
</evidence>
<dbReference type="RefSeq" id="WP_096352557.1">
    <property type="nucleotide sequence ID" value="NZ_AP014946.1"/>
</dbReference>
<dbReference type="EC" id="1.12.-.-" evidence="9"/>
<dbReference type="InterPro" id="IPR000192">
    <property type="entry name" value="Aminotrans_V_dom"/>
</dbReference>
<dbReference type="PANTHER" id="PTHR21152:SF40">
    <property type="entry name" value="ALANINE--GLYOXYLATE AMINOTRANSFERASE"/>
    <property type="match status" value="1"/>
</dbReference>
<dbReference type="FunFam" id="3.90.1150.10:FF:000204">
    <property type="entry name" value="Hypothetical aminotransferase"/>
    <property type="match status" value="1"/>
</dbReference>
<comment type="cofactor">
    <cofactor evidence="1 5 7">
        <name>pyridoxal 5'-phosphate</name>
        <dbReference type="ChEBI" id="CHEBI:597326"/>
    </cofactor>
</comment>
<gene>
    <name evidence="9" type="ORF">GJW-30_1_01042</name>
</gene>
<dbReference type="GO" id="GO:0019265">
    <property type="term" value="P:glycine biosynthetic process, by transamination of glyoxylate"/>
    <property type="evidence" value="ECO:0007669"/>
    <property type="project" value="TreeGrafter"/>
</dbReference>
<dbReference type="PIRSF" id="PIRSF000524">
    <property type="entry name" value="SPT"/>
    <property type="match status" value="1"/>
</dbReference>
<proteinExistence type="inferred from homology"/>
<dbReference type="SUPFAM" id="SSF53383">
    <property type="entry name" value="PLP-dependent transferases"/>
    <property type="match status" value="1"/>
</dbReference>
<dbReference type="Pfam" id="PF00266">
    <property type="entry name" value="Aminotran_5"/>
    <property type="match status" value="1"/>
</dbReference>
<dbReference type="OrthoDB" id="389074at2"/>
<dbReference type="InterPro" id="IPR015422">
    <property type="entry name" value="PyrdxlP-dep_Trfase_small"/>
</dbReference>
<dbReference type="KEGG" id="vgo:GJW-30_1_01042"/>
<feature type="modified residue" description="N6-(pyridoxal phosphate)lysine" evidence="5">
    <location>
        <position position="198"/>
    </location>
</feature>
<dbReference type="PANTHER" id="PTHR21152">
    <property type="entry name" value="AMINOTRANSFERASE CLASS V"/>
    <property type="match status" value="1"/>
</dbReference>
<comment type="similarity">
    <text evidence="2 6">Belongs to the class-V pyridoxal-phosphate-dependent aminotransferase family.</text>
</comment>
<dbReference type="Gene3D" id="3.40.640.10">
    <property type="entry name" value="Type I PLP-dependent aspartate aminotransferase-like (Major domain)"/>
    <property type="match status" value="1"/>
</dbReference>
<keyword evidence="9" id="KW-0560">Oxidoreductase</keyword>
<dbReference type="Proteomes" id="UP000236884">
    <property type="component" value="Chromosome"/>
</dbReference>
<feature type="domain" description="Aminotransferase class V" evidence="8">
    <location>
        <begin position="72"/>
        <end position="337"/>
    </location>
</feature>
<dbReference type="InterPro" id="IPR020578">
    <property type="entry name" value="Aminotrans_V_PyrdxlP_BS"/>
</dbReference>
<keyword evidence="3 5" id="KW-0663">Pyridoxal phosphate</keyword>
<dbReference type="PROSITE" id="PS00595">
    <property type="entry name" value="AA_TRANSFER_CLASS_5"/>
    <property type="match status" value="1"/>
</dbReference>
<evidence type="ECO:0000259" key="8">
    <source>
        <dbReference type="Pfam" id="PF00266"/>
    </source>
</evidence>
<accession>A0A0S3PRI6</accession>
<dbReference type="AlphaFoldDB" id="A0A0S3PRI6"/>
<keyword evidence="10" id="KW-1185">Reference proteome</keyword>
<evidence type="ECO:0000256" key="2">
    <source>
        <dbReference type="ARBA" id="ARBA00009236"/>
    </source>
</evidence>
<evidence type="ECO:0000256" key="6">
    <source>
        <dbReference type="RuleBase" id="RU004075"/>
    </source>
</evidence>
<evidence type="ECO:0000256" key="1">
    <source>
        <dbReference type="ARBA" id="ARBA00001933"/>
    </source>
</evidence>
<evidence type="ECO:0000256" key="5">
    <source>
        <dbReference type="PIRSR" id="PIRSR000524-50"/>
    </source>
</evidence>
<evidence type="ECO:0000313" key="9">
    <source>
        <dbReference type="EMBL" id="BAT58516.1"/>
    </source>
</evidence>
<dbReference type="GO" id="GO:0008453">
    <property type="term" value="F:alanine-glyoxylate transaminase activity"/>
    <property type="evidence" value="ECO:0007669"/>
    <property type="project" value="TreeGrafter"/>
</dbReference>
<dbReference type="InterPro" id="IPR024169">
    <property type="entry name" value="SP_NH2Trfase/AEP_transaminase"/>
</dbReference>
<protein>
    <submittedName>
        <fullName evidence="9">Soluble hydrogenase 42 kDa subunit</fullName>
        <ecNumber evidence="9">1.12.-.-</ecNumber>
    </submittedName>
</protein>